<gene>
    <name evidence="1" type="ORF">CLOSTMETH_03900</name>
</gene>
<protein>
    <submittedName>
        <fullName evidence="1">Uncharacterized protein</fullName>
    </submittedName>
</protein>
<dbReference type="HOGENOM" id="CLU_2971389_0_0_9"/>
<organism evidence="1 2">
    <name type="scientific">[Clostridium] methylpentosum DSM 5476</name>
    <dbReference type="NCBI Taxonomy" id="537013"/>
    <lineage>
        <taxon>Bacteria</taxon>
        <taxon>Bacillati</taxon>
        <taxon>Bacillota</taxon>
        <taxon>Clostridia</taxon>
        <taxon>Eubacteriales</taxon>
        <taxon>Oscillospiraceae</taxon>
        <taxon>Oscillospiraceae incertae sedis</taxon>
    </lineage>
</organism>
<evidence type="ECO:0000313" key="1">
    <source>
        <dbReference type="EMBL" id="EEG28519.1"/>
    </source>
</evidence>
<dbReference type="EMBL" id="ACEC01000136">
    <property type="protein sequence ID" value="EEG28519.1"/>
    <property type="molecule type" value="Genomic_DNA"/>
</dbReference>
<reference evidence="1 2" key="1">
    <citation type="submission" date="2009-01" db="EMBL/GenBank/DDBJ databases">
        <authorList>
            <person name="Fulton L."/>
            <person name="Clifton S."/>
            <person name="Fulton B."/>
            <person name="Xu J."/>
            <person name="Minx P."/>
            <person name="Pepin K.H."/>
            <person name="Johnson M."/>
            <person name="Bhonagiri V."/>
            <person name="Nash W.E."/>
            <person name="Mardis E.R."/>
            <person name="Wilson R.K."/>
        </authorList>
    </citation>
    <scope>NUCLEOTIDE SEQUENCE [LARGE SCALE GENOMIC DNA]</scope>
    <source>
        <strain evidence="1 2">DSM 5476</strain>
    </source>
</reference>
<dbReference type="AlphaFoldDB" id="C0EJ54"/>
<evidence type="ECO:0000313" key="2">
    <source>
        <dbReference type="Proteomes" id="UP000003340"/>
    </source>
</evidence>
<keyword evidence="2" id="KW-1185">Reference proteome</keyword>
<reference evidence="1 2" key="2">
    <citation type="submission" date="2009-02" db="EMBL/GenBank/DDBJ databases">
        <title>Draft genome sequence of Clostridium methylpentosum (DSM 5476).</title>
        <authorList>
            <person name="Sudarsanam P."/>
            <person name="Ley R."/>
            <person name="Guruge J."/>
            <person name="Turnbaugh P.J."/>
            <person name="Mahowald M."/>
            <person name="Liep D."/>
            <person name="Gordon J."/>
        </authorList>
    </citation>
    <scope>NUCLEOTIDE SEQUENCE [LARGE SCALE GENOMIC DNA]</scope>
    <source>
        <strain evidence="1 2">DSM 5476</strain>
    </source>
</reference>
<name>C0EJ54_9FIRM</name>
<sequence length="58" mass="6857">MVTKRSLKGKTGRLAGINLRKRRSSWVLKRDFRNWVQQMWKGRKGKKSPFKKLLRGAS</sequence>
<dbReference type="Proteomes" id="UP000003340">
    <property type="component" value="Unassembled WGS sequence"/>
</dbReference>
<accession>C0EJ54</accession>
<proteinExistence type="predicted"/>
<dbReference type="STRING" id="537013.CLOSTMETH_03900"/>
<comment type="caution">
    <text evidence="1">The sequence shown here is derived from an EMBL/GenBank/DDBJ whole genome shotgun (WGS) entry which is preliminary data.</text>
</comment>